<name>A0A0B7BC04_9EUPU</name>
<accession>A0A0B7BC04</accession>
<evidence type="ECO:0000313" key="1">
    <source>
        <dbReference type="EMBL" id="CEK90397.1"/>
    </source>
</evidence>
<dbReference type="AlphaFoldDB" id="A0A0B7BC04"/>
<reference evidence="1" key="1">
    <citation type="submission" date="2014-12" db="EMBL/GenBank/DDBJ databases">
        <title>Insight into the proteome of Arion vulgaris.</title>
        <authorList>
            <person name="Aradska J."/>
            <person name="Bulat T."/>
            <person name="Smidak R."/>
            <person name="Sarate P."/>
            <person name="Gangsoo J."/>
            <person name="Sialana F."/>
            <person name="Bilban M."/>
            <person name="Lubec G."/>
        </authorList>
    </citation>
    <scope>NUCLEOTIDE SEQUENCE</scope>
    <source>
        <tissue evidence="1">Skin</tissue>
    </source>
</reference>
<proteinExistence type="predicted"/>
<feature type="non-terminal residue" evidence="1">
    <location>
        <position position="71"/>
    </location>
</feature>
<feature type="non-terminal residue" evidence="1">
    <location>
        <position position="1"/>
    </location>
</feature>
<sequence>GQTKARITDVILNIVKILGNFAMAAALPTLIDFQLPWLFFKCAQLEHQNHFLLSASDRTRNVISPTLRSRI</sequence>
<organism evidence="1">
    <name type="scientific">Arion vulgaris</name>
    <dbReference type="NCBI Taxonomy" id="1028688"/>
    <lineage>
        <taxon>Eukaryota</taxon>
        <taxon>Metazoa</taxon>
        <taxon>Spiralia</taxon>
        <taxon>Lophotrochozoa</taxon>
        <taxon>Mollusca</taxon>
        <taxon>Gastropoda</taxon>
        <taxon>Heterobranchia</taxon>
        <taxon>Euthyneura</taxon>
        <taxon>Panpulmonata</taxon>
        <taxon>Eupulmonata</taxon>
        <taxon>Stylommatophora</taxon>
        <taxon>Helicina</taxon>
        <taxon>Arionoidea</taxon>
        <taxon>Arionidae</taxon>
        <taxon>Arion</taxon>
    </lineage>
</organism>
<protein>
    <submittedName>
        <fullName evidence="1">Uncharacterized protein</fullName>
    </submittedName>
</protein>
<dbReference type="EMBL" id="HACG01043532">
    <property type="protein sequence ID" value="CEK90397.1"/>
    <property type="molecule type" value="Transcribed_RNA"/>
</dbReference>
<gene>
    <name evidence="1" type="primary">ORF176551</name>
</gene>